<keyword evidence="5" id="KW-0378">Hydrolase</keyword>
<keyword evidence="8" id="KW-0325">Glycoprotein</keyword>
<dbReference type="GO" id="GO:0006508">
    <property type="term" value="P:proteolysis"/>
    <property type="evidence" value="ECO:0007669"/>
    <property type="project" value="UniProtKB-KW"/>
</dbReference>
<evidence type="ECO:0000259" key="9">
    <source>
        <dbReference type="PROSITE" id="PS50240"/>
    </source>
</evidence>
<dbReference type="AlphaFoldDB" id="A0A3S1GYD3"/>
<dbReference type="Proteomes" id="UP000271974">
    <property type="component" value="Unassembled WGS sequence"/>
</dbReference>
<gene>
    <name evidence="10" type="ORF">EGW08_023625</name>
</gene>
<keyword evidence="11" id="KW-1185">Reference proteome</keyword>
<evidence type="ECO:0000256" key="1">
    <source>
        <dbReference type="ARBA" id="ARBA00004613"/>
    </source>
</evidence>
<keyword evidence="2" id="KW-0964">Secreted</keyword>
<evidence type="ECO:0000256" key="4">
    <source>
        <dbReference type="ARBA" id="ARBA00022729"/>
    </source>
</evidence>
<feature type="domain" description="Peptidase S1" evidence="9">
    <location>
        <begin position="22"/>
        <end position="107"/>
    </location>
</feature>
<dbReference type="GO" id="GO:0004252">
    <property type="term" value="F:serine-type endopeptidase activity"/>
    <property type="evidence" value="ECO:0007669"/>
    <property type="project" value="InterPro"/>
</dbReference>
<dbReference type="InterPro" id="IPR009003">
    <property type="entry name" value="Peptidase_S1_PA"/>
</dbReference>
<dbReference type="InterPro" id="IPR001254">
    <property type="entry name" value="Trypsin_dom"/>
</dbReference>
<evidence type="ECO:0000313" key="10">
    <source>
        <dbReference type="EMBL" id="RUS68613.1"/>
    </source>
</evidence>
<dbReference type="EMBL" id="RQTK01002213">
    <property type="protein sequence ID" value="RUS68613.1"/>
    <property type="molecule type" value="Genomic_DNA"/>
</dbReference>
<keyword evidence="3" id="KW-0645">Protease</keyword>
<sequence length="108" mass="11683">HGNKDEYGNGTYVPHFVAKNAVSEETCISAYTGFPLVIDDNVICFKSQEIADTCQGDSGGPLVCRDAQNNLVLTGVVSVGYGCGLDEYPGVYTRVANFQQWILDKINS</sequence>
<name>A0A3S1GYD3_ELYCH</name>
<protein>
    <recommendedName>
        <fullName evidence="9">Peptidase S1 domain-containing protein</fullName>
    </recommendedName>
</protein>
<evidence type="ECO:0000256" key="8">
    <source>
        <dbReference type="ARBA" id="ARBA00023180"/>
    </source>
</evidence>
<reference evidence="10 11" key="1">
    <citation type="submission" date="2019-01" db="EMBL/GenBank/DDBJ databases">
        <title>A draft genome assembly of the solar-powered sea slug Elysia chlorotica.</title>
        <authorList>
            <person name="Cai H."/>
            <person name="Li Q."/>
            <person name="Fang X."/>
            <person name="Li J."/>
            <person name="Curtis N.E."/>
            <person name="Altenburger A."/>
            <person name="Shibata T."/>
            <person name="Feng M."/>
            <person name="Maeda T."/>
            <person name="Schwartz J.A."/>
            <person name="Shigenobu S."/>
            <person name="Lundholm N."/>
            <person name="Nishiyama T."/>
            <person name="Yang H."/>
            <person name="Hasebe M."/>
            <person name="Li S."/>
            <person name="Pierce S.K."/>
            <person name="Wang J."/>
        </authorList>
    </citation>
    <scope>NUCLEOTIDE SEQUENCE [LARGE SCALE GENOMIC DNA]</scope>
    <source>
        <strain evidence="10">EC2010</strain>
        <tissue evidence="10">Whole organism of an adult</tissue>
    </source>
</reference>
<dbReference type="PROSITE" id="PS00135">
    <property type="entry name" value="TRYPSIN_SER"/>
    <property type="match status" value="1"/>
</dbReference>
<proteinExistence type="predicted"/>
<feature type="non-terminal residue" evidence="10">
    <location>
        <position position="1"/>
    </location>
</feature>
<accession>A0A3S1GYD3</accession>
<evidence type="ECO:0000256" key="7">
    <source>
        <dbReference type="ARBA" id="ARBA00023157"/>
    </source>
</evidence>
<dbReference type="SUPFAM" id="SSF50494">
    <property type="entry name" value="Trypsin-like serine proteases"/>
    <property type="match status" value="1"/>
</dbReference>
<dbReference type="Pfam" id="PF00089">
    <property type="entry name" value="Trypsin"/>
    <property type="match status" value="1"/>
</dbReference>
<evidence type="ECO:0000256" key="5">
    <source>
        <dbReference type="ARBA" id="ARBA00022801"/>
    </source>
</evidence>
<dbReference type="InterPro" id="IPR050127">
    <property type="entry name" value="Serine_Proteases_S1"/>
</dbReference>
<dbReference type="OrthoDB" id="10059102at2759"/>
<evidence type="ECO:0000313" key="11">
    <source>
        <dbReference type="Proteomes" id="UP000271974"/>
    </source>
</evidence>
<dbReference type="STRING" id="188477.A0A3S1GYD3"/>
<evidence type="ECO:0000256" key="6">
    <source>
        <dbReference type="ARBA" id="ARBA00022825"/>
    </source>
</evidence>
<dbReference type="FunFam" id="2.40.10.10:FF:000054">
    <property type="entry name" value="Complement C1r subcomponent"/>
    <property type="match status" value="1"/>
</dbReference>
<dbReference type="GO" id="GO:0005615">
    <property type="term" value="C:extracellular space"/>
    <property type="evidence" value="ECO:0007669"/>
    <property type="project" value="TreeGrafter"/>
</dbReference>
<keyword evidence="6" id="KW-0720">Serine protease</keyword>
<keyword evidence="7" id="KW-1015">Disulfide bond</keyword>
<dbReference type="PANTHER" id="PTHR24264:SF65">
    <property type="entry name" value="SRCR DOMAIN-CONTAINING PROTEIN"/>
    <property type="match status" value="1"/>
</dbReference>
<comment type="caution">
    <text evidence="10">The sequence shown here is derived from an EMBL/GenBank/DDBJ whole genome shotgun (WGS) entry which is preliminary data.</text>
</comment>
<keyword evidence="4" id="KW-0732">Signal</keyword>
<dbReference type="Gene3D" id="2.40.10.10">
    <property type="entry name" value="Trypsin-like serine proteases"/>
    <property type="match status" value="1"/>
</dbReference>
<dbReference type="PANTHER" id="PTHR24264">
    <property type="entry name" value="TRYPSIN-RELATED"/>
    <property type="match status" value="1"/>
</dbReference>
<evidence type="ECO:0000256" key="3">
    <source>
        <dbReference type="ARBA" id="ARBA00022670"/>
    </source>
</evidence>
<dbReference type="PROSITE" id="PS50240">
    <property type="entry name" value="TRYPSIN_DOM"/>
    <property type="match status" value="1"/>
</dbReference>
<evidence type="ECO:0000256" key="2">
    <source>
        <dbReference type="ARBA" id="ARBA00022525"/>
    </source>
</evidence>
<comment type="subcellular location">
    <subcellularLocation>
        <location evidence="1">Secreted</location>
    </subcellularLocation>
</comment>
<dbReference type="InterPro" id="IPR033116">
    <property type="entry name" value="TRYPSIN_SER"/>
</dbReference>
<dbReference type="InterPro" id="IPR043504">
    <property type="entry name" value="Peptidase_S1_PA_chymotrypsin"/>
</dbReference>
<organism evidence="10 11">
    <name type="scientific">Elysia chlorotica</name>
    <name type="common">Eastern emerald elysia</name>
    <name type="synonym">Sea slug</name>
    <dbReference type="NCBI Taxonomy" id="188477"/>
    <lineage>
        <taxon>Eukaryota</taxon>
        <taxon>Metazoa</taxon>
        <taxon>Spiralia</taxon>
        <taxon>Lophotrochozoa</taxon>
        <taxon>Mollusca</taxon>
        <taxon>Gastropoda</taxon>
        <taxon>Heterobranchia</taxon>
        <taxon>Euthyneura</taxon>
        <taxon>Panpulmonata</taxon>
        <taxon>Sacoglossa</taxon>
        <taxon>Placobranchoidea</taxon>
        <taxon>Plakobranchidae</taxon>
        <taxon>Elysia</taxon>
    </lineage>
</organism>